<dbReference type="Proteomes" id="UP001548189">
    <property type="component" value="Unassembled WGS sequence"/>
</dbReference>
<accession>A0ABV2BZN0</accession>
<proteinExistence type="predicted"/>
<protein>
    <submittedName>
        <fullName evidence="1">Uncharacterized protein</fullName>
    </submittedName>
</protein>
<comment type="caution">
    <text evidence="1">The sequence shown here is derived from an EMBL/GenBank/DDBJ whole genome shotgun (WGS) entry which is preliminary data.</text>
</comment>
<name>A0ABV2BZN0_9GAMM</name>
<reference evidence="1 2" key="1">
    <citation type="submission" date="2024-06" db="EMBL/GenBank/DDBJ databases">
        <authorList>
            <person name="Li F."/>
        </authorList>
    </citation>
    <scope>NUCLEOTIDE SEQUENCE [LARGE SCALE GENOMIC DNA]</scope>
    <source>
        <strain evidence="1 2">GXAS 311</strain>
    </source>
</reference>
<keyword evidence="2" id="KW-1185">Reference proteome</keyword>
<gene>
    <name evidence="1" type="ORF">ABVT43_19715</name>
</gene>
<organism evidence="1 2">
    <name type="scientific">Aliikangiella maris</name>
    <dbReference type="NCBI Taxonomy" id="3162458"/>
    <lineage>
        <taxon>Bacteria</taxon>
        <taxon>Pseudomonadati</taxon>
        <taxon>Pseudomonadota</taxon>
        <taxon>Gammaproteobacteria</taxon>
        <taxon>Oceanospirillales</taxon>
        <taxon>Pleioneaceae</taxon>
        <taxon>Aliikangiella</taxon>
    </lineage>
</organism>
<sequence>MKVIKKSDRIVNLCEKYWEEHKKNCSGYVKDIAKNLGITLAGQANNIVDQIQEKP</sequence>
<evidence type="ECO:0000313" key="2">
    <source>
        <dbReference type="Proteomes" id="UP001548189"/>
    </source>
</evidence>
<dbReference type="Gene3D" id="3.90.1720.10">
    <property type="entry name" value="endopeptidase domain like (from Nostoc punctiforme)"/>
    <property type="match status" value="1"/>
</dbReference>
<dbReference type="EMBL" id="JBEVCJ010000053">
    <property type="protein sequence ID" value="MET1257374.1"/>
    <property type="molecule type" value="Genomic_DNA"/>
</dbReference>
<evidence type="ECO:0000313" key="1">
    <source>
        <dbReference type="EMBL" id="MET1257374.1"/>
    </source>
</evidence>